<keyword evidence="6 10" id="KW-0862">Zinc</keyword>
<keyword evidence="2 10" id="KW-0645">Protease</keyword>
<dbReference type="KEGG" id="htu:Htur_0403"/>
<keyword evidence="1" id="KW-1003">Cell membrane</keyword>
<evidence type="ECO:0000256" key="10">
    <source>
        <dbReference type="RuleBase" id="RU003983"/>
    </source>
</evidence>
<reference evidence="13 14" key="1">
    <citation type="journal article" date="2010" name="Stand. Genomic Sci.">
        <title>Complete genome sequence of Haloterrigena turkmenica type strain (4k).</title>
        <authorList>
            <person name="Saunders E."/>
            <person name="Tindall B.J."/>
            <person name="Fahnrich R."/>
            <person name="Lapidus A."/>
            <person name="Copeland A."/>
            <person name="Del Rio T.G."/>
            <person name="Lucas S."/>
            <person name="Chen F."/>
            <person name="Tice H."/>
            <person name="Cheng J.F."/>
            <person name="Han C."/>
            <person name="Detter J.C."/>
            <person name="Bruce D."/>
            <person name="Goodwin L."/>
            <person name="Chain P."/>
            <person name="Pitluck S."/>
            <person name="Pati A."/>
            <person name="Ivanova N."/>
            <person name="Mavromatis K."/>
            <person name="Chen A."/>
            <person name="Palaniappan K."/>
            <person name="Land M."/>
            <person name="Hauser L."/>
            <person name="Chang Y.J."/>
            <person name="Jeffries C.D."/>
            <person name="Brettin T."/>
            <person name="Rohde M."/>
            <person name="Goker M."/>
            <person name="Bristow J."/>
            <person name="Eisen J.A."/>
            <person name="Markowitz V."/>
            <person name="Hugenholtz P."/>
            <person name="Klenk H.P."/>
            <person name="Kyrpides N.C."/>
        </authorList>
    </citation>
    <scope>NUCLEOTIDE SEQUENCE [LARGE SCALE GENOMIC DNA]</scope>
    <source>
        <strain evidence="14">ATCC 51198 / DSM 5511 / JCM 9101 / NCIMB 13204 / VKM B-1734 / 4k</strain>
    </source>
</reference>
<keyword evidence="3 11" id="KW-0812">Transmembrane</keyword>
<dbReference type="Proteomes" id="UP000001903">
    <property type="component" value="Chromosome"/>
</dbReference>
<sequence>MSEVPPRLSLGLRMIATTLVLAALTVAFLAVIWRIVSAIVSLFALPSIVAGVVALGLLAVFVAVQLGQISTVAVHADARPVPSDAYPTLDAAVTRAAAQLDVPAPTIAVSDRSAPEALVVGFRPENVHLVLSRGTIDALEDAELEAVVAHELAHVANRDAMVMTAAATPIVLARTLKSKAGRLAFARPDETESPAAFLRRSPGKFVGYTLMGIAAAPQRLLWFLFGGISVVTLALATPAVAVFSRGRELAADRTAATATGSPAALASALRTLEDGIAETPAEDLRAASSISSLSILPLDRPEADATAAATVGSAPRGDRAGRLQRWLFATHPSTERRLEVLADLEATEAA</sequence>
<dbReference type="eggNOG" id="arCOG01331">
    <property type="taxonomic scope" value="Archaea"/>
</dbReference>
<dbReference type="AlphaFoldDB" id="D2RV10"/>
<comment type="similarity">
    <text evidence="10">Belongs to the peptidase M48 family.</text>
</comment>
<dbReference type="Gene3D" id="3.30.2010.10">
    <property type="entry name" value="Metalloproteases ('zincins'), catalytic domain"/>
    <property type="match status" value="1"/>
</dbReference>
<evidence type="ECO:0000256" key="7">
    <source>
        <dbReference type="ARBA" id="ARBA00022989"/>
    </source>
</evidence>
<keyword evidence="4" id="KW-0479">Metal-binding</keyword>
<feature type="transmembrane region" description="Helical" evidence="11">
    <location>
        <begin position="39"/>
        <end position="64"/>
    </location>
</feature>
<evidence type="ECO:0000256" key="5">
    <source>
        <dbReference type="ARBA" id="ARBA00022801"/>
    </source>
</evidence>
<accession>D2RV10</accession>
<dbReference type="InterPro" id="IPR050083">
    <property type="entry name" value="HtpX_protease"/>
</dbReference>
<feature type="domain" description="Peptidase M48" evidence="12">
    <location>
        <begin position="88"/>
        <end position="343"/>
    </location>
</feature>
<dbReference type="GO" id="GO:0006508">
    <property type="term" value="P:proteolysis"/>
    <property type="evidence" value="ECO:0007669"/>
    <property type="project" value="UniProtKB-KW"/>
</dbReference>
<keyword evidence="9 11" id="KW-0472">Membrane</keyword>
<dbReference type="PANTHER" id="PTHR43221">
    <property type="entry name" value="PROTEASE HTPX"/>
    <property type="match status" value="1"/>
</dbReference>
<keyword evidence="7 11" id="KW-1133">Transmembrane helix</keyword>
<dbReference type="HOGENOM" id="CLU_042266_0_1_2"/>
<evidence type="ECO:0000313" key="14">
    <source>
        <dbReference type="Proteomes" id="UP000001903"/>
    </source>
</evidence>
<dbReference type="Pfam" id="PF01435">
    <property type="entry name" value="Peptidase_M48"/>
    <property type="match status" value="1"/>
</dbReference>
<keyword evidence="5 10" id="KW-0378">Hydrolase</keyword>
<gene>
    <name evidence="13" type="ordered locus">Htur_0403</name>
</gene>
<evidence type="ECO:0000256" key="9">
    <source>
        <dbReference type="ARBA" id="ARBA00023136"/>
    </source>
</evidence>
<evidence type="ECO:0000256" key="6">
    <source>
        <dbReference type="ARBA" id="ARBA00022833"/>
    </source>
</evidence>
<proteinExistence type="inferred from homology"/>
<comment type="cofactor">
    <cofactor evidence="10">
        <name>Zn(2+)</name>
        <dbReference type="ChEBI" id="CHEBI:29105"/>
    </cofactor>
    <text evidence="10">Binds 1 zinc ion per subunit.</text>
</comment>
<dbReference type="GO" id="GO:0004222">
    <property type="term" value="F:metalloendopeptidase activity"/>
    <property type="evidence" value="ECO:0007669"/>
    <property type="project" value="InterPro"/>
</dbReference>
<evidence type="ECO:0000256" key="1">
    <source>
        <dbReference type="ARBA" id="ARBA00022475"/>
    </source>
</evidence>
<organism evidence="13 14">
    <name type="scientific">Haloterrigena turkmenica (strain ATCC 51198 / DSM 5511 / JCM 9101 / NCIMB 13204 / VKM B-1734 / 4k)</name>
    <name type="common">Halococcus turkmenicus</name>
    <dbReference type="NCBI Taxonomy" id="543526"/>
    <lineage>
        <taxon>Archaea</taxon>
        <taxon>Methanobacteriati</taxon>
        <taxon>Methanobacteriota</taxon>
        <taxon>Stenosarchaea group</taxon>
        <taxon>Halobacteria</taxon>
        <taxon>Halobacteriales</taxon>
        <taxon>Natrialbaceae</taxon>
        <taxon>Haloterrigena</taxon>
    </lineage>
</organism>
<evidence type="ECO:0000256" key="4">
    <source>
        <dbReference type="ARBA" id="ARBA00022723"/>
    </source>
</evidence>
<evidence type="ECO:0000313" key="13">
    <source>
        <dbReference type="EMBL" id="ADB59303.1"/>
    </source>
</evidence>
<evidence type="ECO:0000256" key="8">
    <source>
        <dbReference type="ARBA" id="ARBA00023049"/>
    </source>
</evidence>
<keyword evidence="14" id="KW-1185">Reference proteome</keyword>
<feature type="transmembrane region" description="Helical" evidence="11">
    <location>
        <begin position="220"/>
        <end position="243"/>
    </location>
</feature>
<dbReference type="PANTHER" id="PTHR43221:SF2">
    <property type="entry name" value="PROTEASE HTPX HOMOLOG"/>
    <property type="match status" value="1"/>
</dbReference>
<feature type="transmembrane region" description="Helical" evidence="11">
    <location>
        <begin position="12"/>
        <end position="33"/>
    </location>
</feature>
<dbReference type="GO" id="GO:0046872">
    <property type="term" value="F:metal ion binding"/>
    <property type="evidence" value="ECO:0007669"/>
    <property type="project" value="UniProtKB-KW"/>
</dbReference>
<evidence type="ECO:0000256" key="11">
    <source>
        <dbReference type="SAM" id="Phobius"/>
    </source>
</evidence>
<dbReference type="STRING" id="543526.Htur_0403"/>
<keyword evidence="8 10" id="KW-0482">Metalloprotease</keyword>
<dbReference type="InterPro" id="IPR001915">
    <property type="entry name" value="Peptidase_M48"/>
</dbReference>
<protein>
    <submittedName>
        <fullName evidence="13">Peptidase M48 Ste24p</fullName>
    </submittedName>
</protein>
<evidence type="ECO:0000259" key="12">
    <source>
        <dbReference type="Pfam" id="PF01435"/>
    </source>
</evidence>
<dbReference type="EMBL" id="CP001860">
    <property type="protein sequence ID" value="ADB59303.1"/>
    <property type="molecule type" value="Genomic_DNA"/>
</dbReference>
<name>D2RV10_HALTV</name>
<evidence type="ECO:0000256" key="3">
    <source>
        <dbReference type="ARBA" id="ARBA00022692"/>
    </source>
</evidence>
<evidence type="ECO:0000256" key="2">
    <source>
        <dbReference type="ARBA" id="ARBA00022670"/>
    </source>
</evidence>